<dbReference type="InterPro" id="IPR029068">
    <property type="entry name" value="Glyas_Bleomycin-R_OHBP_Dase"/>
</dbReference>
<sequence>MALPQGRFRHIGVPAFDPDALGQFYSRWFGFVVSDTGNGRGDGARVVFMTGDPEEHHQIAFANLRREGHPGMQQISFVYDTLEDLKKMAVEFHKAGVPILQQKDHGNTWSIYVSDPEGNRIECYTPSPWYVTQPTWWDIDLVNESIEEIYARTEAKAKESPGFCSREEWQERIRAGVKANLEAFES</sequence>
<proteinExistence type="predicted"/>
<dbReference type="InterPro" id="IPR004360">
    <property type="entry name" value="Glyas_Fos-R_dOase_dom"/>
</dbReference>
<name>A0ABZ2RHF9_ECTME</name>
<keyword evidence="3" id="KW-1185">Reference proteome</keyword>
<accession>A0ABZ2RHF9</accession>
<dbReference type="Gene3D" id="3.10.180.10">
    <property type="entry name" value="2,3-Dihydroxybiphenyl 1,2-Dioxygenase, domain 1"/>
    <property type="match status" value="1"/>
</dbReference>
<gene>
    <name evidence="2" type="ORF">WG219_19510</name>
</gene>
<dbReference type="PROSITE" id="PS51819">
    <property type="entry name" value="VOC"/>
    <property type="match status" value="1"/>
</dbReference>
<dbReference type="Proteomes" id="UP001476583">
    <property type="component" value="Chromosome"/>
</dbReference>
<evidence type="ECO:0000313" key="3">
    <source>
        <dbReference type="Proteomes" id="UP001476583"/>
    </source>
</evidence>
<evidence type="ECO:0000259" key="1">
    <source>
        <dbReference type="PROSITE" id="PS51819"/>
    </source>
</evidence>
<evidence type="ECO:0000313" key="2">
    <source>
        <dbReference type="EMBL" id="WXL25458.1"/>
    </source>
</evidence>
<dbReference type="InterPro" id="IPR037523">
    <property type="entry name" value="VOC_core"/>
</dbReference>
<dbReference type="EMBL" id="CP148074">
    <property type="protein sequence ID" value="WXL25458.1"/>
    <property type="molecule type" value="Genomic_DNA"/>
</dbReference>
<protein>
    <submittedName>
        <fullName evidence="2">VOC family protein</fullName>
    </submittedName>
</protein>
<feature type="domain" description="VOC" evidence="1">
    <location>
        <begin position="7"/>
        <end position="126"/>
    </location>
</feature>
<reference evidence="2 3" key="1">
    <citation type="submission" date="2024-03" db="EMBL/GenBank/DDBJ databases">
        <title>Complete genome of BD2.</title>
        <authorList>
            <person name="Cao G."/>
        </authorList>
    </citation>
    <scope>NUCLEOTIDE SEQUENCE [LARGE SCALE GENOMIC DNA]</scope>
    <source>
        <strain evidence="2 3">BD2</strain>
    </source>
</reference>
<organism evidence="2 3">
    <name type="scientific">Ectopseudomonas mendocina</name>
    <name type="common">Pseudomonas mendocina</name>
    <dbReference type="NCBI Taxonomy" id="300"/>
    <lineage>
        <taxon>Bacteria</taxon>
        <taxon>Pseudomonadati</taxon>
        <taxon>Pseudomonadota</taxon>
        <taxon>Gammaproteobacteria</taxon>
        <taxon>Pseudomonadales</taxon>
        <taxon>Pseudomonadaceae</taxon>
        <taxon>Ectopseudomonas</taxon>
    </lineage>
</organism>
<dbReference type="Pfam" id="PF00903">
    <property type="entry name" value="Glyoxalase"/>
    <property type="match status" value="1"/>
</dbReference>
<dbReference type="SUPFAM" id="SSF54593">
    <property type="entry name" value="Glyoxalase/Bleomycin resistance protein/Dihydroxybiphenyl dioxygenase"/>
    <property type="match status" value="1"/>
</dbReference>